<organism evidence="3 4">
    <name type="scientific">Ceraceosorus guamensis</name>
    <dbReference type="NCBI Taxonomy" id="1522189"/>
    <lineage>
        <taxon>Eukaryota</taxon>
        <taxon>Fungi</taxon>
        <taxon>Dikarya</taxon>
        <taxon>Basidiomycota</taxon>
        <taxon>Ustilaginomycotina</taxon>
        <taxon>Exobasidiomycetes</taxon>
        <taxon>Ceraceosorales</taxon>
        <taxon>Ceraceosoraceae</taxon>
        <taxon>Ceraceosorus</taxon>
    </lineage>
</organism>
<feature type="transmembrane region" description="Helical" evidence="2">
    <location>
        <begin position="12"/>
        <end position="34"/>
    </location>
</feature>
<dbReference type="GeneID" id="37036114"/>
<evidence type="ECO:0000256" key="1">
    <source>
        <dbReference type="SAM" id="MobiDB-lite"/>
    </source>
</evidence>
<accession>A0A316VZ22</accession>
<keyword evidence="2" id="KW-1133">Transmembrane helix</keyword>
<dbReference type="EMBL" id="KZ819392">
    <property type="protein sequence ID" value="PWN41501.1"/>
    <property type="molecule type" value="Genomic_DNA"/>
</dbReference>
<evidence type="ECO:0000256" key="2">
    <source>
        <dbReference type="SAM" id="Phobius"/>
    </source>
</evidence>
<feature type="compositionally biased region" description="Basic and acidic residues" evidence="1">
    <location>
        <begin position="117"/>
        <end position="129"/>
    </location>
</feature>
<gene>
    <name evidence="3" type="ORF">IE81DRAFT_324490</name>
</gene>
<protein>
    <submittedName>
        <fullName evidence="3">Uncharacterized protein</fullName>
    </submittedName>
</protein>
<feature type="compositionally biased region" description="Low complexity" evidence="1">
    <location>
        <begin position="57"/>
        <end position="79"/>
    </location>
</feature>
<evidence type="ECO:0000313" key="4">
    <source>
        <dbReference type="Proteomes" id="UP000245783"/>
    </source>
</evidence>
<keyword evidence="2" id="KW-0812">Transmembrane</keyword>
<feature type="region of interest" description="Disordered" evidence="1">
    <location>
        <begin position="57"/>
        <end position="129"/>
    </location>
</feature>
<evidence type="ECO:0000313" key="3">
    <source>
        <dbReference type="EMBL" id="PWN41501.1"/>
    </source>
</evidence>
<dbReference type="InParanoid" id="A0A316VZ22"/>
<keyword evidence="4" id="KW-1185">Reference proteome</keyword>
<keyword evidence="2" id="KW-0472">Membrane</keyword>
<name>A0A316VZ22_9BASI</name>
<dbReference type="RefSeq" id="XP_025368661.1">
    <property type="nucleotide sequence ID" value="XM_025514244.1"/>
</dbReference>
<feature type="compositionally biased region" description="Low complexity" evidence="1">
    <location>
        <begin position="105"/>
        <end position="116"/>
    </location>
</feature>
<dbReference type="OrthoDB" id="2552299at2759"/>
<dbReference type="AlphaFoldDB" id="A0A316VZ22"/>
<proteinExistence type="predicted"/>
<reference evidence="3 4" key="1">
    <citation type="journal article" date="2018" name="Mol. Biol. Evol.">
        <title>Broad Genomic Sampling Reveals a Smut Pathogenic Ancestry of the Fungal Clade Ustilaginomycotina.</title>
        <authorList>
            <person name="Kijpornyongpan T."/>
            <person name="Mondo S.J."/>
            <person name="Barry K."/>
            <person name="Sandor L."/>
            <person name="Lee J."/>
            <person name="Lipzen A."/>
            <person name="Pangilinan J."/>
            <person name="LaButti K."/>
            <person name="Hainaut M."/>
            <person name="Henrissat B."/>
            <person name="Grigoriev I.V."/>
            <person name="Spatafora J.W."/>
            <person name="Aime M.C."/>
        </authorList>
    </citation>
    <scope>NUCLEOTIDE SEQUENCE [LARGE SCALE GENOMIC DNA]</scope>
    <source>
        <strain evidence="3 4">MCA 4658</strain>
    </source>
</reference>
<sequence>MPVTVKILDLVHRAAVVALVGTGVWGLWLTAAVYKSRRGDSAIRGVLSPSEQQAAKQAELLQAARSRMASTSTNSNEGSGESEESLSSRQVTAAPPPRTRMAGPRGILQQGAQARRQAGEHNDGIEKTV</sequence>
<dbReference type="Proteomes" id="UP000245783">
    <property type="component" value="Unassembled WGS sequence"/>
</dbReference>